<evidence type="ECO:0000313" key="4">
    <source>
        <dbReference type="EMBL" id="PWY87443.1"/>
    </source>
</evidence>
<dbReference type="PANTHER" id="PTHR43695">
    <property type="entry name" value="PUTATIVE (AFU_ORTHOLOGUE AFUA_2G17250)-RELATED"/>
    <property type="match status" value="1"/>
</dbReference>
<protein>
    <submittedName>
        <fullName evidence="4">Putative rhamnogalacturonan acetylesterase</fullName>
    </submittedName>
</protein>
<accession>A0A317WM81</accession>
<gene>
    <name evidence="4" type="ORF">BO70DRAFT_378083</name>
</gene>
<dbReference type="EMBL" id="MSFL01000006">
    <property type="protein sequence ID" value="PWY87443.1"/>
    <property type="molecule type" value="Genomic_DNA"/>
</dbReference>
<evidence type="ECO:0000256" key="2">
    <source>
        <dbReference type="ARBA" id="ARBA00022801"/>
    </source>
</evidence>
<keyword evidence="5" id="KW-1185">Reference proteome</keyword>
<reference evidence="4 5" key="1">
    <citation type="submission" date="2016-12" db="EMBL/GenBank/DDBJ databases">
        <title>The genomes of Aspergillus section Nigri reveals drivers in fungal speciation.</title>
        <authorList>
            <consortium name="DOE Joint Genome Institute"/>
            <person name="Vesth T.C."/>
            <person name="Nybo J."/>
            <person name="Theobald S."/>
            <person name="Brandl J."/>
            <person name="Frisvad J.C."/>
            <person name="Nielsen K.F."/>
            <person name="Lyhne E.K."/>
            <person name="Kogle M.E."/>
            <person name="Kuo A."/>
            <person name="Riley R."/>
            <person name="Clum A."/>
            <person name="Nolan M."/>
            <person name="Lipzen A."/>
            <person name="Salamov A."/>
            <person name="Henrissat B."/>
            <person name="Wiebenga A."/>
            <person name="De Vries R.P."/>
            <person name="Grigoriev I.V."/>
            <person name="Mortensen U.H."/>
            <person name="Andersen M.R."/>
            <person name="Baker S.E."/>
        </authorList>
    </citation>
    <scope>NUCLEOTIDE SEQUENCE [LARGE SCALE GENOMIC DNA]</scope>
    <source>
        <strain evidence="4 5">CBS 117.55</strain>
    </source>
</reference>
<dbReference type="PANTHER" id="PTHR43695:SF1">
    <property type="entry name" value="RHAMNOGALACTURONAN ACETYLESTERASE"/>
    <property type="match status" value="1"/>
</dbReference>
<dbReference type="Proteomes" id="UP000247233">
    <property type="component" value="Unassembled WGS sequence"/>
</dbReference>
<dbReference type="GO" id="GO:0016788">
    <property type="term" value="F:hydrolase activity, acting on ester bonds"/>
    <property type="evidence" value="ECO:0007669"/>
    <property type="project" value="InterPro"/>
</dbReference>
<dbReference type="SUPFAM" id="SSF52266">
    <property type="entry name" value="SGNH hydrolase"/>
    <property type="match status" value="1"/>
</dbReference>
<evidence type="ECO:0000256" key="3">
    <source>
        <dbReference type="SAM" id="SignalP"/>
    </source>
</evidence>
<evidence type="ECO:0000313" key="5">
    <source>
        <dbReference type="Proteomes" id="UP000247233"/>
    </source>
</evidence>
<feature type="signal peptide" evidence="3">
    <location>
        <begin position="1"/>
        <end position="18"/>
    </location>
</feature>
<dbReference type="InterPro" id="IPR037459">
    <property type="entry name" value="RhgT-like"/>
</dbReference>
<keyword evidence="2" id="KW-0378">Hydrolase</keyword>
<feature type="chain" id="PRO_5016314695" evidence="3">
    <location>
        <begin position="19"/>
        <end position="243"/>
    </location>
</feature>
<dbReference type="OrthoDB" id="2141316at2759"/>
<dbReference type="InterPro" id="IPR036514">
    <property type="entry name" value="SGNH_hydro_sf"/>
</dbReference>
<keyword evidence="3" id="KW-0732">Signal</keyword>
<sequence>MKPTLLLTCLSLIPASFATTIYLAGDSTMAVGGGGNGTDGWGDYISPYLKTNYTISNHAIAGRSARSFTREGRFATIATLLTPSDWVIIEFGHNDGGSLTPTDNGRTDCPGTSTEICYSEYDGVNETILTFPAYLENASQLFLSKGANVLIASQTPENPWETGTFEYTPTRFVGYAEIAAQVAGVEYVDHGAYVASIYDTLGEEEVDGFFPIDHTHTSVAGAEVVAQAFLEGVVCGGWGLRGF</sequence>
<proteinExistence type="inferred from homology"/>
<evidence type="ECO:0000256" key="1">
    <source>
        <dbReference type="ARBA" id="ARBA00008668"/>
    </source>
</evidence>
<dbReference type="GeneID" id="37067479"/>
<dbReference type="InterPro" id="IPR001087">
    <property type="entry name" value="GDSL"/>
</dbReference>
<dbReference type="Pfam" id="PF00657">
    <property type="entry name" value="Lipase_GDSL"/>
    <property type="match status" value="1"/>
</dbReference>
<comment type="similarity">
    <text evidence="1">Belongs to the 'GDSL' lipolytic enzyme family.</text>
</comment>
<dbReference type="VEuPathDB" id="FungiDB:BO70DRAFT_378083"/>
<dbReference type="RefSeq" id="XP_025401326.1">
    <property type="nucleotide sequence ID" value="XM_025545242.1"/>
</dbReference>
<comment type="caution">
    <text evidence="4">The sequence shown here is derived from an EMBL/GenBank/DDBJ whole genome shotgun (WGS) entry which is preliminary data.</text>
</comment>
<dbReference type="AlphaFoldDB" id="A0A317WM81"/>
<dbReference type="Gene3D" id="3.40.50.1110">
    <property type="entry name" value="SGNH hydrolase"/>
    <property type="match status" value="1"/>
</dbReference>
<name>A0A317WM81_9EURO</name>
<organism evidence="4 5">
    <name type="scientific">Aspergillus heteromorphus CBS 117.55</name>
    <dbReference type="NCBI Taxonomy" id="1448321"/>
    <lineage>
        <taxon>Eukaryota</taxon>
        <taxon>Fungi</taxon>
        <taxon>Dikarya</taxon>
        <taxon>Ascomycota</taxon>
        <taxon>Pezizomycotina</taxon>
        <taxon>Eurotiomycetes</taxon>
        <taxon>Eurotiomycetidae</taxon>
        <taxon>Eurotiales</taxon>
        <taxon>Aspergillaceae</taxon>
        <taxon>Aspergillus</taxon>
        <taxon>Aspergillus subgen. Circumdati</taxon>
    </lineage>
</organism>